<evidence type="ECO:0000313" key="4">
    <source>
        <dbReference type="EMBL" id="VNP97171.1"/>
    </source>
</evidence>
<accession>A0A4J1YUF5</accession>
<dbReference type="RefSeq" id="WP_001863316.1">
    <property type="nucleotide sequence ID" value="NZ_CFEH01000021.1"/>
</dbReference>
<evidence type="ECO:0000313" key="3">
    <source>
        <dbReference type="EMBL" id="VNP86823.1"/>
    </source>
</evidence>
<sequence length="269" mass="32163">MYSYFVSNYDRNFLLKINENEFQDFKEYNISLKKYTNIFDCYRNYKKSEELIKEYIDNIDDYDTNKLNDIYRDCKYLFMQNIMFGRIFIDNIKSYCKQEDRFDLKKEVSNFEKLDEIKMLKLLRDYGQHFSLPFSNLSRSYSVLQEKTTAIEPLISVLELKKNETSNRQNKMYLKSLNEGEISIVDYFEKWSKSVDGLLLKVKADFLLLTDLNIKQFVLSKILCFIDMKDYIPVGLAKAEGVNNLTGMYQQIEFIPFDELVLVHLFKSE</sequence>
<dbReference type="Proteomes" id="UP000358702">
    <property type="component" value="Unassembled WGS sequence"/>
</dbReference>
<evidence type="ECO:0000313" key="6">
    <source>
        <dbReference type="EMBL" id="VNQ83939.1"/>
    </source>
</evidence>
<protein>
    <submittedName>
        <fullName evidence="4">Uncharacterized protein</fullName>
    </submittedName>
</protein>
<name>A0A4J1YUF5_STREE</name>
<evidence type="ECO:0000313" key="1">
    <source>
        <dbReference type="EMBL" id="VKB67185.1"/>
    </source>
</evidence>
<dbReference type="EMBL" id="CAATHA010000003">
    <property type="protein sequence ID" value="VNP86823.1"/>
    <property type="molecule type" value="Genomic_DNA"/>
</dbReference>
<dbReference type="EMBL" id="CAATGY010000046">
    <property type="protein sequence ID" value="VNP97171.1"/>
    <property type="molecule type" value="Genomic_DNA"/>
</dbReference>
<dbReference type="EMBL" id="CAANCB010000007">
    <property type="protein sequence ID" value="VKB67185.1"/>
    <property type="molecule type" value="Genomic_DNA"/>
</dbReference>
<proteinExistence type="predicted"/>
<reference evidence="4 7" key="1">
    <citation type="submission" date="2019-04" db="EMBL/GenBank/DDBJ databases">
        <authorList>
            <consortium name="Pathogen Informatics"/>
        </authorList>
    </citation>
    <scope>NUCLEOTIDE SEQUENCE</scope>
    <source>
        <strain evidence="1 7">GPSC21</strain>
        <strain evidence="3">GPSC51</strain>
        <strain evidence="4">GPSC62</strain>
    </source>
</reference>
<dbReference type="EMBL" id="CAATHI010000011">
    <property type="protein sequence ID" value="VNP98950.1"/>
    <property type="molecule type" value="Genomic_DNA"/>
</dbReference>
<evidence type="ECO:0000313" key="7">
    <source>
        <dbReference type="Proteomes" id="UP000358702"/>
    </source>
</evidence>
<evidence type="ECO:0000313" key="5">
    <source>
        <dbReference type="EMBL" id="VNP98950.1"/>
    </source>
</evidence>
<gene>
    <name evidence="2" type="ORF">SAMEA2341552_01145</name>
    <name evidence="4" type="ORF">SAMEA2696415_02241</name>
    <name evidence="3" type="ORF">SAMEA3172910_00526</name>
    <name evidence="6" type="ORF">SAMEA3206932_00824</name>
    <name evidence="5" type="ORF">SAMEA3208858_01261</name>
    <name evidence="1" type="ORF">SAMEA3353631_01433</name>
</gene>
<evidence type="ECO:0000313" key="2">
    <source>
        <dbReference type="EMBL" id="VNP09368.1"/>
    </source>
</evidence>
<dbReference type="EMBL" id="CAATIS010000004">
    <property type="protein sequence ID" value="VNQ83939.1"/>
    <property type="molecule type" value="Genomic_DNA"/>
</dbReference>
<dbReference type="EMBL" id="CAATFU010000010">
    <property type="protein sequence ID" value="VNP09368.1"/>
    <property type="molecule type" value="Genomic_DNA"/>
</dbReference>
<organism evidence="4">
    <name type="scientific">Streptococcus pneumoniae</name>
    <dbReference type="NCBI Taxonomy" id="1313"/>
    <lineage>
        <taxon>Bacteria</taxon>
        <taxon>Bacillati</taxon>
        <taxon>Bacillota</taxon>
        <taxon>Bacilli</taxon>
        <taxon>Lactobacillales</taxon>
        <taxon>Streptococcaceae</taxon>
        <taxon>Streptococcus</taxon>
    </lineage>
</organism>
<dbReference type="AlphaFoldDB" id="A0A4J1YUF5"/>